<organism evidence="1 2">
    <name type="scientific">Salinispora arenicola</name>
    <dbReference type="NCBI Taxonomy" id="168697"/>
    <lineage>
        <taxon>Bacteria</taxon>
        <taxon>Bacillati</taxon>
        <taxon>Actinomycetota</taxon>
        <taxon>Actinomycetes</taxon>
        <taxon>Micromonosporales</taxon>
        <taxon>Micromonosporaceae</taxon>
        <taxon>Salinispora</taxon>
    </lineage>
</organism>
<proteinExistence type="predicted"/>
<protein>
    <submittedName>
        <fullName evidence="1">Uncharacterized protein</fullName>
    </submittedName>
</protein>
<dbReference type="RefSeq" id="WP_155246134.1">
    <property type="nucleotide sequence ID" value="NZ_BOQM01000026.1"/>
</dbReference>
<sequence>MAPIRRGSNPTHSLYRIAAGILALVAPADVGAEGGVLLGAGAVIGAVERDVADGGELGLDPVQPGRIRE</sequence>
<accession>A0ABQ4JUC1</accession>
<gene>
    <name evidence="1" type="ORF">Sar04_33050</name>
</gene>
<dbReference type="EMBL" id="BOQM01000026">
    <property type="protein sequence ID" value="GIM86569.1"/>
    <property type="molecule type" value="Genomic_DNA"/>
</dbReference>
<name>A0ABQ4JUC1_SALAC</name>
<evidence type="ECO:0000313" key="1">
    <source>
        <dbReference type="EMBL" id="GIM86569.1"/>
    </source>
</evidence>
<keyword evidence="2" id="KW-1185">Reference proteome</keyword>
<dbReference type="Proteomes" id="UP000677457">
    <property type="component" value="Unassembled WGS sequence"/>
</dbReference>
<reference evidence="1 2" key="1">
    <citation type="submission" date="2021-03" db="EMBL/GenBank/DDBJ databases">
        <title>Whole genome shotgun sequence of Salinispora arenicola NBRC 105043.</title>
        <authorList>
            <person name="Komaki H."/>
            <person name="Tamura T."/>
        </authorList>
    </citation>
    <scope>NUCLEOTIDE SEQUENCE [LARGE SCALE GENOMIC DNA]</scope>
    <source>
        <strain evidence="1 2">NBRC 105043</strain>
    </source>
</reference>
<comment type="caution">
    <text evidence="1">The sequence shown here is derived from an EMBL/GenBank/DDBJ whole genome shotgun (WGS) entry which is preliminary data.</text>
</comment>
<evidence type="ECO:0000313" key="2">
    <source>
        <dbReference type="Proteomes" id="UP000677457"/>
    </source>
</evidence>